<organism evidence="2 3">
    <name type="scientific">Candidatus Protoclostridium stercorigallinarum</name>
    <dbReference type="NCBI Taxonomy" id="2838741"/>
    <lineage>
        <taxon>Bacteria</taxon>
        <taxon>Bacillati</taxon>
        <taxon>Bacillota</taxon>
        <taxon>Clostridia</taxon>
        <taxon>Candidatus Protoclostridium</taxon>
    </lineage>
</organism>
<protein>
    <recommendedName>
        <fullName evidence="4">Yip1 domain-containing protein</fullName>
    </recommendedName>
</protein>
<proteinExistence type="predicted"/>
<name>A0A9D1TRF7_9FIRM</name>
<feature type="transmembrane region" description="Helical" evidence="1">
    <location>
        <begin position="173"/>
        <end position="196"/>
    </location>
</feature>
<feature type="transmembrane region" description="Helical" evidence="1">
    <location>
        <begin position="141"/>
        <end position="161"/>
    </location>
</feature>
<reference evidence="2" key="2">
    <citation type="submission" date="2021-04" db="EMBL/GenBank/DDBJ databases">
        <authorList>
            <person name="Gilroy R."/>
        </authorList>
    </citation>
    <scope>NUCLEOTIDE SEQUENCE</scope>
    <source>
        <strain evidence="2">12435</strain>
    </source>
</reference>
<keyword evidence="1" id="KW-0472">Membrane</keyword>
<feature type="transmembrane region" description="Helical" evidence="1">
    <location>
        <begin position="66"/>
        <end position="88"/>
    </location>
</feature>
<feature type="transmembrane region" description="Helical" evidence="1">
    <location>
        <begin position="28"/>
        <end position="46"/>
    </location>
</feature>
<keyword evidence="1" id="KW-1133">Transmembrane helix</keyword>
<reference evidence="2" key="1">
    <citation type="journal article" date="2021" name="PeerJ">
        <title>Extensive microbial diversity within the chicken gut microbiome revealed by metagenomics and culture.</title>
        <authorList>
            <person name="Gilroy R."/>
            <person name="Ravi A."/>
            <person name="Getino M."/>
            <person name="Pursley I."/>
            <person name="Horton D.L."/>
            <person name="Alikhan N.F."/>
            <person name="Baker D."/>
            <person name="Gharbi K."/>
            <person name="Hall N."/>
            <person name="Watson M."/>
            <person name="Adriaenssens E.M."/>
            <person name="Foster-Nyarko E."/>
            <person name="Jarju S."/>
            <person name="Secka A."/>
            <person name="Antonio M."/>
            <person name="Oren A."/>
            <person name="Chaudhuri R.R."/>
            <person name="La Ragione R."/>
            <person name="Hildebrand F."/>
            <person name="Pallen M.J."/>
        </authorList>
    </citation>
    <scope>NUCLEOTIDE SEQUENCE</scope>
    <source>
        <strain evidence="2">12435</strain>
    </source>
</reference>
<evidence type="ECO:0008006" key="4">
    <source>
        <dbReference type="Google" id="ProtNLM"/>
    </source>
</evidence>
<keyword evidence="1" id="KW-0812">Transmembrane</keyword>
<feature type="transmembrane region" description="Helical" evidence="1">
    <location>
        <begin position="109"/>
        <end position="135"/>
    </location>
</feature>
<dbReference type="EMBL" id="DXHS01000042">
    <property type="protein sequence ID" value="HIW02167.1"/>
    <property type="molecule type" value="Genomic_DNA"/>
</dbReference>
<evidence type="ECO:0000256" key="1">
    <source>
        <dbReference type="SAM" id="Phobius"/>
    </source>
</evidence>
<evidence type="ECO:0000313" key="3">
    <source>
        <dbReference type="Proteomes" id="UP000823990"/>
    </source>
</evidence>
<comment type="caution">
    <text evidence="2">The sequence shown here is derived from an EMBL/GenBank/DDBJ whole genome shotgun (WGS) entry which is preliminary data.</text>
</comment>
<dbReference type="AlphaFoldDB" id="A0A9D1TRF7"/>
<sequence>MVNGNTTDEARRYSLPARLLTEKRIPLWANYAFFALSLCFGGWYSMRGMLAQLVLYTDLPAGVSNFLCNEVTAFVLGGLMPFLVYFIVTRFTYRMMLAGGGRALGDQAYIFRIFYGAGYLVYGAFSMIYFAVPVLELYGEVIVRFIVMAAAVSLYVLFECLHGLPKRGRAVALYAYGLVFSAIYLVYCVAELFMMIGG</sequence>
<dbReference type="Proteomes" id="UP000823990">
    <property type="component" value="Unassembled WGS sequence"/>
</dbReference>
<accession>A0A9D1TRF7</accession>
<evidence type="ECO:0000313" key="2">
    <source>
        <dbReference type="EMBL" id="HIW02167.1"/>
    </source>
</evidence>
<gene>
    <name evidence="2" type="ORF">H9892_02380</name>
</gene>